<keyword evidence="1" id="KW-0812">Transmembrane</keyword>
<reference evidence="2" key="4">
    <citation type="journal article" date="2001" name="Nature">
        <title>Functional annotation of a full-length mouse cDNA collection.</title>
        <authorList>
            <consortium name="The RIKEN Genome Exploration Research Group Phase II Team and the FANTOM Consortium"/>
        </authorList>
    </citation>
    <scope>NUCLEOTIDE SEQUENCE</scope>
    <source>
        <strain evidence="2">C57BL/6J</strain>
        <tissue evidence="2">Thymus</tissue>
    </source>
</reference>
<organism evidence="2">
    <name type="scientific">Mus musculus</name>
    <name type="common">Mouse</name>
    <dbReference type="NCBI Taxonomy" id="10090"/>
    <lineage>
        <taxon>Eukaryota</taxon>
        <taxon>Metazoa</taxon>
        <taxon>Chordata</taxon>
        <taxon>Craniata</taxon>
        <taxon>Vertebrata</taxon>
        <taxon>Euteleostomi</taxon>
        <taxon>Mammalia</taxon>
        <taxon>Eutheria</taxon>
        <taxon>Euarchontoglires</taxon>
        <taxon>Glires</taxon>
        <taxon>Rodentia</taxon>
        <taxon>Myomorpha</taxon>
        <taxon>Muroidea</taxon>
        <taxon>Muridae</taxon>
        <taxon>Murinae</taxon>
        <taxon>Mus</taxon>
        <taxon>Mus</taxon>
    </lineage>
</organism>
<reference evidence="2" key="7">
    <citation type="journal article" date="2005" name="Science">
        <title>The Transcriptional Landscape of the Mammalian Genome.</title>
        <authorList>
            <consortium name="The FANTOM Consortium"/>
            <consortium name="Riken Genome Exploration Research Group and Genome Science Group (Genome Network Project Core Group)"/>
        </authorList>
    </citation>
    <scope>NUCLEOTIDE SEQUENCE</scope>
    <source>
        <strain evidence="2">C57BL/6J</strain>
        <tissue evidence="2">Thymus</tissue>
    </source>
</reference>
<accession>Q3TRG4</accession>
<reference evidence="2" key="2">
    <citation type="journal article" date="2000" name="Genome Res.">
        <title>Normalization and subtraction of cap-trapper-selected cDNAs to prepare full-length cDNA libraries for rapid discovery of new genes.</title>
        <authorList>
            <person name="Carninci P."/>
            <person name="Shibata Y."/>
            <person name="Hayatsu N."/>
            <person name="Sugahara Y."/>
            <person name="Shibata K."/>
            <person name="Itoh M."/>
            <person name="Konno H."/>
            <person name="Okazaki Y."/>
            <person name="Muramatsu M."/>
            <person name="Hayashizaki Y."/>
        </authorList>
    </citation>
    <scope>NUCLEOTIDE SEQUENCE</scope>
    <source>
        <strain evidence="2">C57BL/6J</strain>
        <tissue evidence="2">Thymus</tissue>
    </source>
</reference>
<reference evidence="2" key="1">
    <citation type="journal article" date="1999" name="Methods Enzymol.">
        <title>High-efficiency full-length cDNA cloning.</title>
        <authorList>
            <person name="Carninci P."/>
            <person name="Hayashizaki Y."/>
        </authorList>
    </citation>
    <scope>NUCLEOTIDE SEQUENCE</scope>
    <source>
        <strain evidence="2">C57BL/6J</strain>
        <tissue evidence="2">Thymus</tissue>
    </source>
</reference>
<reference evidence="2" key="5">
    <citation type="journal article" date="2002" name="Nature">
        <title>Analysis of the mouse transcriptome based on functional annotation of 60,770 full-length cDNAs.</title>
        <authorList>
            <consortium name="The FANTOM Consortium and the RIKEN Genome Exploration Research Group Phase I and II Team"/>
        </authorList>
    </citation>
    <scope>NUCLEOTIDE SEQUENCE</scope>
    <source>
        <strain evidence="2">C57BL/6J</strain>
        <tissue evidence="2">Thymus</tissue>
    </source>
</reference>
<keyword evidence="1" id="KW-1133">Transmembrane helix</keyword>
<evidence type="ECO:0000313" key="3">
    <source>
        <dbReference type="MGI" id="MGI:3712176"/>
    </source>
</evidence>
<dbReference type="AGR" id="MGI:3712176"/>
<feature type="transmembrane region" description="Helical" evidence="1">
    <location>
        <begin position="42"/>
        <end position="62"/>
    </location>
</feature>
<evidence type="ECO:0000256" key="1">
    <source>
        <dbReference type="SAM" id="Phobius"/>
    </source>
</evidence>
<dbReference type="EMBL" id="AK162814">
    <property type="protein sequence ID" value="BAE37066.1"/>
    <property type="molecule type" value="mRNA"/>
</dbReference>
<keyword evidence="1" id="KW-0472">Membrane</keyword>
<reference evidence="2" key="6">
    <citation type="submission" date="2004-04" db="EMBL/GenBank/DDBJ databases">
        <authorList>
            <person name="Arakawa T."/>
            <person name="Carninci P."/>
            <person name="Fukuda S."/>
            <person name="Hashizume W."/>
            <person name="Hayashida K."/>
            <person name="Hori F."/>
            <person name="Iida J."/>
            <person name="Imamura K."/>
            <person name="Imotani K."/>
            <person name="Itoh M."/>
            <person name="Kanagawa S."/>
            <person name="Kawai J."/>
            <person name="Kojima M."/>
            <person name="Konno H."/>
            <person name="Murata M."/>
            <person name="Nakamura M."/>
            <person name="Ninomiya N."/>
            <person name="Nishiyori H."/>
            <person name="Nomura K."/>
            <person name="Ohno M."/>
            <person name="Sakazume N."/>
            <person name="Sano H."/>
            <person name="Sasaki D."/>
            <person name="Shibata K."/>
            <person name="Shiraki T."/>
            <person name="Tagami M."/>
            <person name="Tagami Y."/>
            <person name="Waki K."/>
            <person name="Watahiki A."/>
            <person name="Muramatsu M."/>
            <person name="Hayashizaki Y."/>
        </authorList>
    </citation>
    <scope>NUCLEOTIDE SEQUENCE</scope>
    <source>
        <strain evidence="2">C57BL/6J</strain>
        <tissue evidence="2">Thymus</tissue>
    </source>
</reference>
<protein>
    <submittedName>
        <fullName evidence="2">Uncharacterized protein</fullName>
    </submittedName>
</protein>
<evidence type="ECO:0000313" key="2">
    <source>
        <dbReference type="EMBL" id="BAE37066.1"/>
    </source>
</evidence>
<dbReference type="AlphaFoldDB" id="Q3TRG4"/>
<gene>
    <name evidence="3" type="primary">Gm10551</name>
</gene>
<reference evidence="2" key="3">
    <citation type="journal article" date="2000" name="Genome Res.">
        <title>RIKEN integrated sequence analysis (RISA) system--384-format sequencing pipeline with 384 multicapillary sequencer.</title>
        <authorList>
            <person name="Shibata K."/>
            <person name="Itoh M."/>
            <person name="Aizawa K."/>
            <person name="Nagaoka S."/>
            <person name="Sasaki N."/>
            <person name="Carninci P."/>
            <person name="Konno H."/>
            <person name="Akiyama J."/>
            <person name="Nishi K."/>
            <person name="Kitsunai T."/>
            <person name="Tashiro H."/>
            <person name="Itoh M."/>
            <person name="Sumi N."/>
            <person name="Ishii Y."/>
            <person name="Nakamura S."/>
            <person name="Hazama M."/>
            <person name="Nishine T."/>
            <person name="Harada A."/>
            <person name="Yamamoto R."/>
            <person name="Matsumoto H."/>
            <person name="Sakaguchi S."/>
            <person name="Ikegami T."/>
            <person name="Kashiwagi K."/>
            <person name="Fujiwake S."/>
            <person name="Inoue K."/>
            <person name="Togawa Y."/>
            <person name="Izawa M."/>
            <person name="Ohara E."/>
            <person name="Watahiki M."/>
            <person name="Yoneda Y."/>
            <person name="Ishikawa T."/>
            <person name="Ozawa K."/>
            <person name="Tanaka T."/>
            <person name="Matsuura S."/>
            <person name="Kawai J."/>
            <person name="Okazaki Y."/>
            <person name="Muramatsu M."/>
            <person name="Inoue Y."/>
            <person name="Kira A."/>
            <person name="Hayashizaki Y."/>
        </authorList>
    </citation>
    <scope>NUCLEOTIDE SEQUENCE</scope>
    <source>
        <strain evidence="2">C57BL/6J</strain>
        <tissue evidence="2">Thymus</tissue>
    </source>
</reference>
<name>Q3TRG4_MOUSE</name>
<proteinExistence type="evidence at transcript level"/>
<dbReference type="MGI" id="MGI:3712176">
    <property type="gene designation" value="Gm10551"/>
</dbReference>
<sequence length="74" mass="8783">MKNLLTCLKDENTFLPCFTHLCLRSSICFHCAMKYVRECSLLFSFLFYLIKSLYSFINISVIKFQSQIMKQLIL</sequence>
<reference evidence="2" key="8">
    <citation type="journal article" date="2005" name="Science">
        <title>Antisense Transcription in the Mammalian Transcriptome.</title>
        <authorList>
            <consortium name="RIKEN Genome Exploration Research Group and Genome Science Group (Genome Network Project Core Group) and the FANTOM Consortium"/>
        </authorList>
    </citation>
    <scope>NUCLEOTIDE SEQUENCE</scope>
    <source>
        <strain evidence="2">C57BL/6J</strain>
        <tissue evidence="2">Thymus</tissue>
    </source>
</reference>